<evidence type="ECO:0000256" key="3">
    <source>
        <dbReference type="ARBA" id="ARBA00022630"/>
    </source>
</evidence>
<evidence type="ECO:0000256" key="4">
    <source>
        <dbReference type="ARBA" id="ARBA00022827"/>
    </source>
</evidence>
<evidence type="ECO:0000256" key="1">
    <source>
        <dbReference type="ARBA" id="ARBA00001974"/>
    </source>
</evidence>
<comment type="cofactor">
    <cofactor evidence="1">
        <name>FAD</name>
        <dbReference type="ChEBI" id="CHEBI:57692"/>
    </cofactor>
</comment>
<keyword evidence="5" id="KW-0560">Oxidoreductase</keyword>
<reference evidence="7 8" key="1">
    <citation type="journal article" date="2019" name="Int. J. Syst. Evol. Microbiol.">
        <title>The Global Catalogue of Microorganisms (GCM) 10K type strain sequencing project: providing services to taxonomists for standard genome sequencing and annotation.</title>
        <authorList>
            <consortium name="The Broad Institute Genomics Platform"/>
            <consortium name="The Broad Institute Genome Sequencing Center for Infectious Disease"/>
            <person name="Wu L."/>
            <person name="Ma J."/>
        </authorList>
    </citation>
    <scope>NUCLEOTIDE SEQUENCE [LARGE SCALE GENOMIC DNA]</scope>
    <source>
        <strain evidence="7 8">JCM 10667</strain>
    </source>
</reference>
<dbReference type="InterPro" id="IPR029058">
    <property type="entry name" value="AB_hydrolase_fold"/>
</dbReference>
<protein>
    <recommendedName>
        <fullName evidence="6">AB hydrolase-1 domain-containing protein</fullName>
    </recommendedName>
</protein>
<organism evidence="7 8">
    <name type="scientific">Actinomadura livida</name>
    <dbReference type="NCBI Taxonomy" id="79909"/>
    <lineage>
        <taxon>Bacteria</taxon>
        <taxon>Bacillati</taxon>
        <taxon>Actinomycetota</taxon>
        <taxon>Actinomycetes</taxon>
        <taxon>Streptosporangiales</taxon>
        <taxon>Thermomonosporaceae</taxon>
        <taxon>Actinomadura</taxon>
    </lineage>
</organism>
<gene>
    <name evidence="7" type="ORF">GCM10009546_67280</name>
</gene>
<name>A0ABN1FQI9_9ACTN</name>
<dbReference type="PANTHER" id="PTHR47470">
    <property type="entry name" value="CHOLESTEROL OXIDASE"/>
    <property type="match status" value="1"/>
</dbReference>
<evidence type="ECO:0000313" key="7">
    <source>
        <dbReference type="EMBL" id="GAA0595721.1"/>
    </source>
</evidence>
<keyword evidence="4" id="KW-0274">FAD</keyword>
<proteinExistence type="inferred from homology"/>
<dbReference type="InterPro" id="IPR000073">
    <property type="entry name" value="AB_hydrolase_1"/>
</dbReference>
<dbReference type="PANTHER" id="PTHR47470:SF1">
    <property type="entry name" value="FAD-DEPENDENT OXIDOREDUCTASE 2 FAD BINDING DOMAIN-CONTAINING PROTEIN"/>
    <property type="match status" value="1"/>
</dbReference>
<evidence type="ECO:0000256" key="5">
    <source>
        <dbReference type="ARBA" id="ARBA00023002"/>
    </source>
</evidence>
<comment type="similarity">
    <text evidence="2">Belongs to the GMC oxidoreductase family.</text>
</comment>
<keyword evidence="3" id="KW-0285">Flavoprotein</keyword>
<evidence type="ECO:0000259" key="6">
    <source>
        <dbReference type="Pfam" id="PF00561"/>
    </source>
</evidence>
<keyword evidence="8" id="KW-1185">Reference proteome</keyword>
<dbReference type="SUPFAM" id="SSF53474">
    <property type="entry name" value="alpha/beta-Hydrolases"/>
    <property type="match status" value="1"/>
</dbReference>
<dbReference type="Proteomes" id="UP001501427">
    <property type="component" value="Unassembled WGS sequence"/>
</dbReference>
<comment type="caution">
    <text evidence="7">The sequence shown here is derived from an EMBL/GenBank/DDBJ whole genome shotgun (WGS) entry which is preliminary data.</text>
</comment>
<evidence type="ECO:0000256" key="2">
    <source>
        <dbReference type="ARBA" id="ARBA00010790"/>
    </source>
</evidence>
<dbReference type="InterPro" id="IPR052542">
    <property type="entry name" value="Cholesterol_Oxidase"/>
</dbReference>
<dbReference type="Gene3D" id="3.40.50.1820">
    <property type="entry name" value="alpha/beta hydrolase"/>
    <property type="match status" value="1"/>
</dbReference>
<feature type="domain" description="AB hydrolase-1" evidence="6">
    <location>
        <begin position="61"/>
        <end position="151"/>
    </location>
</feature>
<dbReference type="Pfam" id="PF00561">
    <property type="entry name" value="Abhydrolase_1"/>
    <property type="match status" value="1"/>
</dbReference>
<dbReference type="EMBL" id="BAAAHD010000083">
    <property type="protein sequence ID" value="GAA0595721.1"/>
    <property type="molecule type" value="Genomic_DNA"/>
</dbReference>
<evidence type="ECO:0000313" key="8">
    <source>
        <dbReference type="Proteomes" id="UP001501427"/>
    </source>
</evidence>
<accession>A0ABN1FQI9</accession>
<sequence length="380" mass="41905">MCVFGKVMASDAEGIEMDEQRIARFTRAGVADAEVSDHPFVTADGLTLNLTRFRRAASGDVVLLVHGLTTSSDMYIMPEHANLVNFLHDAGFGDVWTLDFRMSGRFPYNSETHRHDLDDIALYDHPAALDELRRHIGDRRVHVIAHCLGSVSFSMALFAGTVTGITSLTCNSVSLTPRTPAWSKLKLRYGPVLMEYVLGPCQIDPRFGDAPVLTRGWMLAKAVAPFHRSCDEPACHMLSFMWGGGKPIFSHDKMSPVTHGRLPDLFGACNVHYYRHVHAMVKAGRAVKYDRRDPAHADLPADYLAGAEAVATPILFLTGDRNHVFTDSNIVCHRLLESAAPGLHELAVLPGYGHQDPFMAANADTEVFPQVLDFLKRKAG</sequence>